<dbReference type="RefSeq" id="XP_018380981.1">
    <property type="nucleotide sequence ID" value="XM_018531734.1"/>
</dbReference>
<sequence length="99" mass="11517">MCLVRFSLNIARMNYIERRGPERIMGRWEGLKRSHFGLSTVRWKAVLGRRSGLLSAFQSETQLQGNESQLCIVFFSMCIFDGRWILLVLRYTGASKLRT</sequence>
<dbReference type="Proteomes" id="UP000077248">
    <property type="component" value="Unassembled WGS sequence"/>
</dbReference>
<dbReference type="GeneID" id="29117328"/>
<reference evidence="1 2" key="1">
    <citation type="submission" date="2016-05" db="EMBL/GenBank/DDBJ databases">
        <title>Comparative analysis of secretome profiles of manganese(II)-oxidizing ascomycete fungi.</title>
        <authorList>
            <consortium name="DOE Joint Genome Institute"/>
            <person name="Zeiner C.A."/>
            <person name="Purvine S.O."/>
            <person name="Zink E.M."/>
            <person name="Wu S."/>
            <person name="Pasa-Tolic L."/>
            <person name="Chaput D.L."/>
            <person name="Haridas S."/>
            <person name="Grigoriev I.V."/>
            <person name="Santelli C.M."/>
            <person name="Hansel C.M."/>
        </authorList>
    </citation>
    <scope>NUCLEOTIDE SEQUENCE [LARGE SCALE GENOMIC DNA]</scope>
    <source>
        <strain evidence="1 2">SRC1lrK2f</strain>
    </source>
</reference>
<evidence type="ECO:0000313" key="1">
    <source>
        <dbReference type="EMBL" id="OAG15560.1"/>
    </source>
</evidence>
<gene>
    <name evidence="1" type="ORF">CC77DRAFT_450164</name>
</gene>
<accession>A0A177D8Q0</accession>
<protein>
    <submittedName>
        <fullName evidence="1">Uncharacterized protein</fullName>
    </submittedName>
</protein>
<dbReference type="VEuPathDB" id="FungiDB:CC77DRAFT_450164"/>
<proteinExistence type="predicted"/>
<dbReference type="EMBL" id="KV441493">
    <property type="protein sequence ID" value="OAG15560.1"/>
    <property type="molecule type" value="Genomic_DNA"/>
</dbReference>
<dbReference type="AlphaFoldDB" id="A0A177D8Q0"/>
<name>A0A177D8Q0_ALTAL</name>
<organism evidence="1 2">
    <name type="scientific">Alternaria alternata</name>
    <name type="common">Alternaria rot fungus</name>
    <name type="synonym">Torula alternata</name>
    <dbReference type="NCBI Taxonomy" id="5599"/>
    <lineage>
        <taxon>Eukaryota</taxon>
        <taxon>Fungi</taxon>
        <taxon>Dikarya</taxon>
        <taxon>Ascomycota</taxon>
        <taxon>Pezizomycotina</taxon>
        <taxon>Dothideomycetes</taxon>
        <taxon>Pleosporomycetidae</taxon>
        <taxon>Pleosporales</taxon>
        <taxon>Pleosporineae</taxon>
        <taxon>Pleosporaceae</taxon>
        <taxon>Alternaria</taxon>
        <taxon>Alternaria sect. Alternaria</taxon>
        <taxon>Alternaria alternata complex</taxon>
    </lineage>
</organism>
<keyword evidence="2" id="KW-1185">Reference proteome</keyword>
<dbReference type="KEGG" id="aalt:CC77DRAFT_450164"/>
<evidence type="ECO:0000313" key="2">
    <source>
        <dbReference type="Proteomes" id="UP000077248"/>
    </source>
</evidence>